<keyword evidence="3" id="KW-1003">Cell membrane</keyword>
<dbReference type="Gene3D" id="3.10.105.10">
    <property type="entry name" value="Dipeptide-binding Protein, Domain 3"/>
    <property type="match status" value="2"/>
</dbReference>
<evidence type="ECO:0000313" key="7">
    <source>
        <dbReference type="EMBL" id="MCC5468373.1"/>
    </source>
</evidence>
<proteinExistence type="predicted"/>
<feature type="signal peptide" evidence="5">
    <location>
        <begin position="1"/>
        <end position="27"/>
    </location>
</feature>
<dbReference type="PROSITE" id="PS51257">
    <property type="entry name" value="PROKAR_LIPOPROTEIN"/>
    <property type="match status" value="1"/>
</dbReference>
<sequence>MKLLKNQWKRNLILVIVAMLMMGLAAGCGTTPSKSSEKKTVNIGYVNWVEDVAVSNVWKVLLEEKGYVVNLKSLEVAPLFVGLNKGNLDVFMDCWLPNTHKAYWDKYKDNLDDYGIWYTSEAKMGLVVPKYVNINSVEDLKANKQLFDGKITGIDPGAGIMKMTAELVKNYDLDYEVIQSSEAAMLTALDKAYRDKQAIVVTAWSPHWMFAKYDLKYLEDPKKSYGEAEGIHTLANKEFTKKNPEIAKMLKSFKLDDQQIGSLESLINGGMTPEDAAKEWIKDNRALVDGWMK</sequence>
<gene>
    <name evidence="7" type="ORF">LMF89_23845</name>
</gene>
<organism evidence="7 8">
    <name type="scientific">Pelosinus baikalensis</name>
    <dbReference type="NCBI Taxonomy" id="2892015"/>
    <lineage>
        <taxon>Bacteria</taxon>
        <taxon>Bacillati</taxon>
        <taxon>Bacillota</taxon>
        <taxon>Negativicutes</taxon>
        <taxon>Selenomonadales</taxon>
        <taxon>Sporomusaceae</taxon>
        <taxon>Pelosinus</taxon>
    </lineage>
</organism>
<dbReference type="RefSeq" id="WP_229537245.1">
    <property type="nucleotide sequence ID" value="NZ_JAJHJB010000062.1"/>
</dbReference>
<dbReference type="InterPro" id="IPR007210">
    <property type="entry name" value="ABC_Gly_betaine_transp_sub-bd"/>
</dbReference>
<keyword evidence="4" id="KW-0472">Membrane</keyword>
<evidence type="ECO:0000313" key="8">
    <source>
        <dbReference type="Proteomes" id="UP001165492"/>
    </source>
</evidence>
<dbReference type="CDD" id="cd13639">
    <property type="entry name" value="PBP2_OpuAC_like"/>
    <property type="match status" value="1"/>
</dbReference>
<keyword evidence="8" id="KW-1185">Reference proteome</keyword>
<dbReference type="PANTHER" id="PTHR47737:SF1">
    <property type="entry name" value="GLYCINE BETAINE_PROLINE BETAINE TRANSPORT SYSTEM PERMEASE PROTEIN PROW"/>
    <property type="match status" value="1"/>
</dbReference>
<dbReference type="Proteomes" id="UP001165492">
    <property type="component" value="Unassembled WGS sequence"/>
</dbReference>
<reference evidence="7" key="1">
    <citation type="submission" date="2021-11" db="EMBL/GenBank/DDBJ databases">
        <title>Description of a new species Pelosinus isolated from the bottom sediments of Lake Baikal.</title>
        <authorList>
            <person name="Zakharyuk A."/>
        </authorList>
    </citation>
    <scope>NUCLEOTIDE SEQUENCE</scope>
    <source>
        <strain evidence="7">Bkl1</strain>
    </source>
</reference>
<evidence type="ECO:0000256" key="1">
    <source>
        <dbReference type="ARBA" id="ARBA00004236"/>
    </source>
</evidence>
<keyword evidence="5" id="KW-0732">Signal</keyword>
<dbReference type="PANTHER" id="PTHR47737">
    <property type="entry name" value="GLYCINE BETAINE/PROLINE BETAINE TRANSPORT SYSTEM PERMEASE PROTEIN PROW"/>
    <property type="match status" value="1"/>
</dbReference>
<feature type="domain" description="ABC-type glycine betaine transport system substrate-binding" evidence="6">
    <location>
        <begin position="39"/>
        <end position="282"/>
    </location>
</feature>
<keyword evidence="2" id="KW-0813">Transport</keyword>
<accession>A0ABS8HYW8</accession>
<evidence type="ECO:0000256" key="4">
    <source>
        <dbReference type="ARBA" id="ARBA00023136"/>
    </source>
</evidence>
<feature type="chain" id="PRO_5047134577" evidence="5">
    <location>
        <begin position="28"/>
        <end position="293"/>
    </location>
</feature>
<dbReference type="SUPFAM" id="SSF53850">
    <property type="entry name" value="Periplasmic binding protein-like II"/>
    <property type="match status" value="1"/>
</dbReference>
<evidence type="ECO:0000256" key="3">
    <source>
        <dbReference type="ARBA" id="ARBA00022475"/>
    </source>
</evidence>
<protein>
    <submittedName>
        <fullName evidence="7">Glycine betaine ABC transporter substrate-binding protein</fullName>
    </submittedName>
</protein>
<evidence type="ECO:0000256" key="5">
    <source>
        <dbReference type="SAM" id="SignalP"/>
    </source>
</evidence>
<dbReference type="Pfam" id="PF04069">
    <property type="entry name" value="OpuAC"/>
    <property type="match status" value="1"/>
</dbReference>
<dbReference type="Gene3D" id="3.40.190.100">
    <property type="entry name" value="Glycine betaine-binding periplasmic protein, domain 2"/>
    <property type="match status" value="1"/>
</dbReference>
<comment type="subcellular location">
    <subcellularLocation>
        <location evidence="1">Cell membrane</location>
    </subcellularLocation>
</comment>
<dbReference type="EMBL" id="JAJHJB010000062">
    <property type="protein sequence ID" value="MCC5468373.1"/>
    <property type="molecule type" value="Genomic_DNA"/>
</dbReference>
<evidence type="ECO:0000259" key="6">
    <source>
        <dbReference type="Pfam" id="PF04069"/>
    </source>
</evidence>
<comment type="caution">
    <text evidence="7">The sequence shown here is derived from an EMBL/GenBank/DDBJ whole genome shotgun (WGS) entry which is preliminary data.</text>
</comment>
<name>A0ABS8HYW8_9FIRM</name>
<evidence type="ECO:0000256" key="2">
    <source>
        <dbReference type="ARBA" id="ARBA00022448"/>
    </source>
</evidence>